<keyword evidence="12" id="KW-1185">Reference proteome</keyword>
<dbReference type="Gene3D" id="2.10.25.10">
    <property type="entry name" value="Laminin"/>
    <property type="match status" value="3"/>
</dbReference>
<dbReference type="PANTHER" id="PTHR10574:SF262">
    <property type="entry name" value="NETRIN-5"/>
    <property type="match status" value="1"/>
</dbReference>
<dbReference type="AlphaFoldDB" id="A0A9L0SX79"/>
<dbReference type="FunFam" id="2.10.25.10:FF:000081">
    <property type="entry name" value="Netrin 1"/>
    <property type="match status" value="1"/>
</dbReference>
<protein>
    <submittedName>
        <fullName evidence="11">Netrin 5</fullName>
    </submittedName>
</protein>
<proteinExistence type="predicted"/>
<accession>A0A9L0SX79</accession>
<evidence type="ECO:0000256" key="8">
    <source>
        <dbReference type="PROSITE-ProRule" id="PRU00460"/>
    </source>
</evidence>
<keyword evidence="7 8" id="KW-0424">Laminin EGF-like domain</keyword>
<gene>
    <name evidence="11" type="primary">NTN5</name>
</gene>
<name>A0A9L0SX79_HORSE</name>
<dbReference type="Ensembl" id="ENSECAT00000083090.1">
    <property type="protein sequence ID" value="ENSECAP00000078859.1"/>
    <property type="gene ID" value="ENSECAG00000019279.4"/>
</dbReference>
<dbReference type="PANTHER" id="PTHR10574">
    <property type="entry name" value="NETRIN/LAMININ-RELATED"/>
    <property type="match status" value="1"/>
</dbReference>
<dbReference type="SUPFAM" id="SSF57196">
    <property type="entry name" value="EGF/Laminin"/>
    <property type="match status" value="3"/>
</dbReference>
<dbReference type="FunFam" id="2.10.25.10:FF:000048">
    <property type="entry name" value="Netrin 3"/>
    <property type="match status" value="1"/>
</dbReference>
<feature type="disulfide bond" evidence="8">
    <location>
        <begin position="275"/>
        <end position="287"/>
    </location>
</feature>
<dbReference type="PROSITE" id="PS50027">
    <property type="entry name" value="EGF_LAM_2"/>
    <property type="match status" value="1"/>
</dbReference>
<dbReference type="InterPro" id="IPR050440">
    <property type="entry name" value="Laminin/Netrin_ECM"/>
</dbReference>
<feature type="disulfide bond" evidence="8">
    <location>
        <begin position="296"/>
        <end position="305"/>
    </location>
</feature>
<dbReference type="GeneTree" id="ENSGT00940000161874"/>
<keyword evidence="4" id="KW-0677">Repeat</keyword>
<dbReference type="InterPro" id="IPR056863">
    <property type="entry name" value="LMN_ATRN_NET-like_EGF"/>
</dbReference>
<dbReference type="CDD" id="cd00055">
    <property type="entry name" value="EGF_Lam"/>
    <property type="match status" value="2"/>
</dbReference>
<reference evidence="11 12" key="1">
    <citation type="journal article" date="2009" name="Science">
        <title>Genome sequence, comparative analysis, and population genetics of the domestic horse.</title>
        <authorList>
            <consortium name="Broad Institute Genome Sequencing Platform"/>
            <consortium name="Broad Institute Whole Genome Assembly Team"/>
            <person name="Wade C.M."/>
            <person name="Giulotto E."/>
            <person name="Sigurdsson S."/>
            <person name="Zoli M."/>
            <person name="Gnerre S."/>
            <person name="Imsland F."/>
            <person name="Lear T.L."/>
            <person name="Adelson D.L."/>
            <person name="Bailey E."/>
            <person name="Bellone R.R."/>
            <person name="Bloecker H."/>
            <person name="Distl O."/>
            <person name="Edgar R.C."/>
            <person name="Garber M."/>
            <person name="Leeb T."/>
            <person name="Mauceli E."/>
            <person name="MacLeod J.N."/>
            <person name="Penedo M.C.T."/>
            <person name="Raison J.M."/>
            <person name="Sharpe T."/>
            <person name="Vogel J."/>
            <person name="Andersson L."/>
            <person name="Antczak D.F."/>
            <person name="Biagi T."/>
            <person name="Binns M.M."/>
            <person name="Chowdhary B.P."/>
            <person name="Coleman S.J."/>
            <person name="Della Valle G."/>
            <person name="Fryc S."/>
            <person name="Guerin G."/>
            <person name="Hasegawa T."/>
            <person name="Hill E.W."/>
            <person name="Jurka J."/>
            <person name="Kiialainen A."/>
            <person name="Lindgren G."/>
            <person name="Liu J."/>
            <person name="Magnani E."/>
            <person name="Mickelson J.R."/>
            <person name="Murray J."/>
            <person name="Nergadze S.G."/>
            <person name="Onofrio R."/>
            <person name="Pedroni S."/>
            <person name="Piras M.F."/>
            <person name="Raudsepp T."/>
            <person name="Rocchi M."/>
            <person name="Roeed K.H."/>
            <person name="Ryder O.A."/>
            <person name="Searle S."/>
            <person name="Skow L."/>
            <person name="Swinburne J.E."/>
            <person name="Syvaenen A.C."/>
            <person name="Tozaki T."/>
            <person name="Valberg S.J."/>
            <person name="Vaudin M."/>
            <person name="White J.R."/>
            <person name="Zody M.C."/>
            <person name="Lander E.S."/>
            <person name="Lindblad-Toh K."/>
        </authorList>
    </citation>
    <scope>NUCLEOTIDE SEQUENCE [LARGE SCALE GENOMIC DNA]</scope>
    <source>
        <strain evidence="11 12">Thoroughbred</strain>
    </source>
</reference>
<feature type="disulfide bond" evidence="8">
    <location>
        <begin position="277"/>
        <end position="294"/>
    </location>
</feature>
<evidence type="ECO:0000313" key="12">
    <source>
        <dbReference type="Proteomes" id="UP000002281"/>
    </source>
</evidence>
<feature type="signal peptide" evidence="9">
    <location>
        <begin position="1"/>
        <end position="16"/>
    </location>
</feature>
<keyword evidence="6" id="KW-0325">Glycoprotein</keyword>
<dbReference type="InterPro" id="IPR002049">
    <property type="entry name" value="LE_dom"/>
</dbReference>
<evidence type="ECO:0000259" key="10">
    <source>
        <dbReference type="PROSITE" id="PS50027"/>
    </source>
</evidence>
<evidence type="ECO:0000313" key="11">
    <source>
        <dbReference type="Ensembl" id="ENSECAP00000078859.1"/>
    </source>
</evidence>
<organism evidence="11 12">
    <name type="scientific">Equus caballus</name>
    <name type="common">Horse</name>
    <dbReference type="NCBI Taxonomy" id="9796"/>
    <lineage>
        <taxon>Eukaryota</taxon>
        <taxon>Metazoa</taxon>
        <taxon>Chordata</taxon>
        <taxon>Craniata</taxon>
        <taxon>Vertebrata</taxon>
        <taxon>Euteleostomi</taxon>
        <taxon>Mammalia</taxon>
        <taxon>Eutheria</taxon>
        <taxon>Laurasiatheria</taxon>
        <taxon>Perissodactyla</taxon>
        <taxon>Equidae</taxon>
        <taxon>Equus</taxon>
    </lineage>
</organism>
<feature type="chain" id="PRO_5040447373" evidence="9">
    <location>
        <begin position="17"/>
        <end position="473"/>
    </location>
</feature>
<dbReference type="Pfam" id="PF00053">
    <property type="entry name" value="EGF_laminin"/>
    <property type="match status" value="2"/>
</dbReference>
<dbReference type="GO" id="GO:0005576">
    <property type="term" value="C:extracellular region"/>
    <property type="evidence" value="ECO:0007669"/>
    <property type="project" value="UniProtKB-SubCell"/>
</dbReference>
<keyword evidence="2" id="KW-0964">Secreted</keyword>
<dbReference type="Pfam" id="PF24973">
    <property type="entry name" value="EGF_LMN_ATRN"/>
    <property type="match status" value="1"/>
</dbReference>
<comment type="subcellular location">
    <subcellularLocation>
        <location evidence="1">Secreted</location>
    </subcellularLocation>
</comment>
<dbReference type="PROSITE" id="PS01248">
    <property type="entry name" value="EGF_LAM_1"/>
    <property type="match status" value="1"/>
</dbReference>
<evidence type="ECO:0000256" key="6">
    <source>
        <dbReference type="ARBA" id="ARBA00023180"/>
    </source>
</evidence>
<evidence type="ECO:0000256" key="4">
    <source>
        <dbReference type="ARBA" id="ARBA00022737"/>
    </source>
</evidence>
<feature type="disulfide bond" evidence="8">
    <location>
        <begin position="308"/>
        <end position="322"/>
    </location>
</feature>
<keyword evidence="5 8" id="KW-1015">Disulfide bond</keyword>
<dbReference type="Proteomes" id="UP000002281">
    <property type="component" value="Chromosome 10"/>
</dbReference>
<keyword evidence="3 9" id="KW-0732">Signal</keyword>
<evidence type="ECO:0000256" key="5">
    <source>
        <dbReference type="ARBA" id="ARBA00023157"/>
    </source>
</evidence>
<dbReference type="SMART" id="SM00180">
    <property type="entry name" value="EGF_Lam"/>
    <property type="match status" value="3"/>
</dbReference>
<evidence type="ECO:0000256" key="1">
    <source>
        <dbReference type="ARBA" id="ARBA00004613"/>
    </source>
</evidence>
<feature type="domain" description="Laminin EGF-like" evidence="10">
    <location>
        <begin position="275"/>
        <end position="324"/>
    </location>
</feature>
<sequence length="473" mass="51129">MPVTFALLLFLSQATADPCYHPGGQPRFCLPPVTQLAGMAASCPQACALSPGADPGPRATCNGSLTLALGGPFLLTSISLRFCTPGPPALVLSASWATGGPWRSLWRRPAWPGALGGPEKVTFRAPPGPKSSVVASHLRMEFGGRAGLAAAGVRGRCQCHGHAARCAARARPPRCRCRHHTTGPGCESCRPSHRDWPWRPATPWHPHPCLPCSCNQHARRCRFNSELFRLSGGRSGGVCERCRHHTAGRHCHYCQPGFWRDPSQPITSRKACRACQCHPIGATGGTCNQTSGQCSCKLGVTGLTCNRCGPGYQQSRSPRMPCQRIPEATTTLSTTPGAYSSDPQCQNYCNISDTRVHMNLRRYCQQDYGECWGERGPAAAQVFDDCLQATFSDPQCSDLKWEGMLDSSRALPDPGPNGIENELGEGAVERGVFTTFLCLLFPRVLGLAEFHHLLQPNIPEGRRWPPGDERGAG</sequence>
<evidence type="ECO:0000256" key="2">
    <source>
        <dbReference type="ARBA" id="ARBA00022525"/>
    </source>
</evidence>
<reference evidence="11" key="3">
    <citation type="submission" date="2025-09" db="UniProtKB">
        <authorList>
            <consortium name="Ensembl"/>
        </authorList>
    </citation>
    <scope>IDENTIFICATION</scope>
    <source>
        <strain evidence="11">Thoroughbred</strain>
    </source>
</reference>
<evidence type="ECO:0000256" key="3">
    <source>
        <dbReference type="ARBA" id="ARBA00022729"/>
    </source>
</evidence>
<evidence type="ECO:0000256" key="9">
    <source>
        <dbReference type="SAM" id="SignalP"/>
    </source>
</evidence>
<evidence type="ECO:0000256" key="7">
    <source>
        <dbReference type="ARBA" id="ARBA00023292"/>
    </source>
</evidence>
<reference evidence="11" key="2">
    <citation type="submission" date="2025-08" db="UniProtKB">
        <authorList>
            <consortium name="Ensembl"/>
        </authorList>
    </citation>
    <scope>IDENTIFICATION</scope>
    <source>
        <strain evidence="11">Thoroughbred</strain>
    </source>
</reference>